<feature type="non-terminal residue" evidence="1">
    <location>
        <position position="1"/>
    </location>
</feature>
<dbReference type="AlphaFoldDB" id="X6LQK5"/>
<protein>
    <submittedName>
        <fullName evidence="1">Uncharacterized protein</fullName>
    </submittedName>
</protein>
<evidence type="ECO:0000313" key="1">
    <source>
        <dbReference type="EMBL" id="ETO03686.1"/>
    </source>
</evidence>
<sequence>GGKKKKKKKKKTIAKDGEKITAEELSYRVQERLPELIKKADFEAHPNVVFIPSEIDGEVGLIDKTSIDWWSVVDLENPCQNGVSSSCIEDTSKTTDELVFPDIQGLDGPFISIK</sequence>
<keyword evidence="2" id="KW-1185">Reference proteome</keyword>
<feature type="non-terminal residue" evidence="1">
    <location>
        <position position="114"/>
    </location>
</feature>
<gene>
    <name evidence="1" type="ORF">RFI_33716</name>
</gene>
<accession>X6LQK5</accession>
<proteinExistence type="predicted"/>
<reference evidence="1 2" key="1">
    <citation type="journal article" date="2013" name="Curr. Biol.">
        <title>The Genome of the Foraminiferan Reticulomyxa filosa.</title>
        <authorList>
            <person name="Glockner G."/>
            <person name="Hulsmann N."/>
            <person name="Schleicher M."/>
            <person name="Noegel A.A."/>
            <person name="Eichinger L."/>
            <person name="Gallinger C."/>
            <person name="Pawlowski J."/>
            <person name="Sierra R."/>
            <person name="Euteneuer U."/>
            <person name="Pillet L."/>
            <person name="Moustafa A."/>
            <person name="Platzer M."/>
            <person name="Groth M."/>
            <person name="Szafranski K."/>
            <person name="Schliwa M."/>
        </authorList>
    </citation>
    <scope>NUCLEOTIDE SEQUENCE [LARGE SCALE GENOMIC DNA]</scope>
</reference>
<name>X6LQK5_RETFI</name>
<comment type="caution">
    <text evidence="1">The sequence shown here is derived from an EMBL/GenBank/DDBJ whole genome shotgun (WGS) entry which is preliminary data.</text>
</comment>
<dbReference type="EMBL" id="ASPP01032662">
    <property type="protein sequence ID" value="ETO03686.1"/>
    <property type="molecule type" value="Genomic_DNA"/>
</dbReference>
<evidence type="ECO:0000313" key="2">
    <source>
        <dbReference type="Proteomes" id="UP000023152"/>
    </source>
</evidence>
<dbReference type="Proteomes" id="UP000023152">
    <property type="component" value="Unassembled WGS sequence"/>
</dbReference>
<organism evidence="1 2">
    <name type="scientific">Reticulomyxa filosa</name>
    <dbReference type="NCBI Taxonomy" id="46433"/>
    <lineage>
        <taxon>Eukaryota</taxon>
        <taxon>Sar</taxon>
        <taxon>Rhizaria</taxon>
        <taxon>Retaria</taxon>
        <taxon>Foraminifera</taxon>
        <taxon>Monothalamids</taxon>
        <taxon>Reticulomyxidae</taxon>
        <taxon>Reticulomyxa</taxon>
    </lineage>
</organism>